<dbReference type="EMBL" id="CP019124">
    <property type="protein sequence ID" value="APX90901.1"/>
    <property type="molecule type" value="Genomic_DNA"/>
</dbReference>
<sequence>MAAYVLAHADDMPARLALSVLAPDGGSEDWNYDDLRRAVLGTAGALLARGFQAGDRVLLRLGNTVDFPICYLAALSVDIVPVPVSSQLTAAELAPILDEIAPVAILADSRLALPPTDGPVLTEEMLREMRGADPAVPVMGDPDRLGYIIYTSGTSGRPRAVMHAHRAVWARRMMHADWCGLGPDDRLLHAGAFNWTYTLGTGLMDPWTVGATALIPAEGTPITALPTLLARHGATIFAAAPGVFRKLLKDGGPLDLPALRHGLSAGEKLPPATARAWQQATGTPIYEALGMSECSTFISTGPERPAAPDSSGLPQRGRRVAVVDEAGQPLPRRTPGILAVDRDDPGMMLGYLGQPAETRDRFRGQWFLTGDTVLMEDCGSVRYLGRDDDMMNAGGYRVSPLEVEAAMSAHPAILEAAAFEAQVRADASVIALCYTCPPDVEAPEDDTLAAFAAERLARYKCPRIFRRIDTMPVNANGKINRRALREDRKASQ</sequence>
<dbReference type="STRING" id="1267768.BV394_01640"/>
<dbReference type="PROSITE" id="PS00455">
    <property type="entry name" value="AMP_BINDING"/>
    <property type="match status" value="1"/>
</dbReference>
<keyword evidence="1 4" id="KW-0436">Ligase</keyword>
<name>A0A1U7DLQ1_9RHOB</name>
<dbReference type="InterPro" id="IPR000873">
    <property type="entry name" value="AMP-dep_synth/lig_dom"/>
</dbReference>
<reference evidence="4 5" key="1">
    <citation type="submission" date="2017-01" db="EMBL/GenBank/DDBJ databases">
        <title>Genomic analysis of Xuhuaishuia manganoxidans DY6-4.</title>
        <authorList>
            <person name="Wang X."/>
        </authorList>
    </citation>
    <scope>NUCLEOTIDE SEQUENCE [LARGE SCALE GENOMIC DNA]</scope>
    <source>
        <strain evidence="4 5">DY6-4</strain>
    </source>
</reference>
<dbReference type="Gene3D" id="3.40.50.12780">
    <property type="entry name" value="N-terminal domain of ligase-like"/>
    <property type="match status" value="1"/>
</dbReference>
<evidence type="ECO:0000313" key="5">
    <source>
        <dbReference type="Proteomes" id="UP000187266"/>
    </source>
</evidence>
<dbReference type="GO" id="GO:0044550">
    <property type="term" value="P:secondary metabolite biosynthetic process"/>
    <property type="evidence" value="ECO:0007669"/>
    <property type="project" value="TreeGrafter"/>
</dbReference>
<dbReference type="Gene3D" id="3.30.300.30">
    <property type="match status" value="1"/>
</dbReference>
<accession>A0A1U7DLQ1</accession>
<evidence type="ECO:0000256" key="1">
    <source>
        <dbReference type="ARBA" id="ARBA00022598"/>
    </source>
</evidence>
<dbReference type="GO" id="GO:0016878">
    <property type="term" value="F:acid-thiol ligase activity"/>
    <property type="evidence" value="ECO:0007669"/>
    <property type="project" value="TreeGrafter"/>
</dbReference>
<organism evidence="4 5">
    <name type="scientific">Brevirhabdus pacifica</name>
    <dbReference type="NCBI Taxonomy" id="1267768"/>
    <lineage>
        <taxon>Bacteria</taxon>
        <taxon>Pseudomonadati</taxon>
        <taxon>Pseudomonadota</taxon>
        <taxon>Alphaproteobacteria</taxon>
        <taxon>Rhodobacterales</taxon>
        <taxon>Paracoccaceae</taxon>
        <taxon>Brevirhabdus</taxon>
    </lineage>
</organism>
<dbReference type="SUPFAM" id="SSF56801">
    <property type="entry name" value="Acetyl-CoA synthetase-like"/>
    <property type="match status" value="1"/>
</dbReference>
<dbReference type="InterPro" id="IPR045851">
    <property type="entry name" value="AMP-bd_C_sf"/>
</dbReference>
<evidence type="ECO:0000313" key="4">
    <source>
        <dbReference type="EMBL" id="APX90901.1"/>
    </source>
</evidence>
<dbReference type="PANTHER" id="PTHR43352:SF1">
    <property type="entry name" value="ANTHRANILATE--COA LIGASE"/>
    <property type="match status" value="1"/>
</dbReference>
<proteinExistence type="predicted"/>
<dbReference type="Pfam" id="PF13193">
    <property type="entry name" value="AMP-binding_C"/>
    <property type="match status" value="1"/>
</dbReference>
<dbReference type="Proteomes" id="UP000187266">
    <property type="component" value="Chromosome"/>
</dbReference>
<dbReference type="AlphaFoldDB" id="A0A1U7DLQ1"/>
<dbReference type="InterPro" id="IPR020845">
    <property type="entry name" value="AMP-binding_CS"/>
</dbReference>
<dbReference type="OrthoDB" id="9803968at2"/>
<dbReference type="Pfam" id="PF00501">
    <property type="entry name" value="AMP-binding"/>
    <property type="match status" value="1"/>
</dbReference>
<protein>
    <submittedName>
        <fullName evidence="4">Benzoate--CoA ligase</fullName>
    </submittedName>
</protein>
<gene>
    <name evidence="4" type="ORF">BV394_01640</name>
</gene>
<evidence type="ECO:0000259" key="3">
    <source>
        <dbReference type="Pfam" id="PF13193"/>
    </source>
</evidence>
<dbReference type="InterPro" id="IPR042099">
    <property type="entry name" value="ANL_N_sf"/>
</dbReference>
<feature type="domain" description="AMP-binding enzyme C-terminal" evidence="3">
    <location>
        <begin position="402"/>
        <end position="478"/>
    </location>
</feature>
<feature type="domain" description="AMP-dependent synthetase/ligase" evidence="2">
    <location>
        <begin position="9"/>
        <end position="352"/>
    </location>
</feature>
<evidence type="ECO:0000259" key="2">
    <source>
        <dbReference type="Pfam" id="PF00501"/>
    </source>
</evidence>
<dbReference type="PANTHER" id="PTHR43352">
    <property type="entry name" value="ACETYL-COA SYNTHETASE"/>
    <property type="match status" value="1"/>
</dbReference>
<keyword evidence="5" id="KW-1185">Reference proteome</keyword>
<dbReference type="InterPro" id="IPR025110">
    <property type="entry name" value="AMP-bd_C"/>
</dbReference>